<feature type="non-terminal residue" evidence="1">
    <location>
        <position position="55"/>
    </location>
</feature>
<organism evidence="1 2">
    <name type="scientific">Gossypium lobatum</name>
    <dbReference type="NCBI Taxonomy" id="34289"/>
    <lineage>
        <taxon>Eukaryota</taxon>
        <taxon>Viridiplantae</taxon>
        <taxon>Streptophyta</taxon>
        <taxon>Embryophyta</taxon>
        <taxon>Tracheophyta</taxon>
        <taxon>Spermatophyta</taxon>
        <taxon>Magnoliopsida</taxon>
        <taxon>eudicotyledons</taxon>
        <taxon>Gunneridae</taxon>
        <taxon>Pentapetalae</taxon>
        <taxon>rosids</taxon>
        <taxon>malvids</taxon>
        <taxon>Malvales</taxon>
        <taxon>Malvaceae</taxon>
        <taxon>Malvoideae</taxon>
        <taxon>Gossypium</taxon>
    </lineage>
</organism>
<dbReference type="Proteomes" id="UP000593572">
    <property type="component" value="Unassembled WGS sequence"/>
</dbReference>
<proteinExistence type="predicted"/>
<keyword evidence="2" id="KW-1185">Reference proteome</keyword>
<evidence type="ECO:0000313" key="2">
    <source>
        <dbReference type="Proteomes" id="UP000593572"/>
    </source>
</evidence>
<name>A0A7J8NJL7_9ROSI</name>
<dbReference type="PROSITE" id="PS51257">
    <property type="entry name" value="PROKAR_LIPOPROTEIN"/>
    <property type="match status" value="1"/>
</dbReference>
<sequence length="55" mass="6143">MKEINTEIICIRLGNVHVILVSCPGINLQFMREQDVIFASSPLTMAIDVFSKGHL</sequence>
<comment type="caution">
    <text evidence="1">The sequence shown here is derived from an EMBL/GenBank/DDBJ whole genome shotgun (WGS) entry which is preliminary data.</text>
</comment>
<protein>
    <submittedName>
        <fullName evidence="1">Uncharacterized protein</fullName>
    </submittedName>
</protein>
<evidence type="ECO:0000313" key="1">
    <source>
        <dbReference type="EMBL" id="MBA0577043.1"/>
    </source>
</evidence>
<dbReference type="EMBL" id="JABEZX010352987">
    <property type="protein sequence ID" value="MBA0577043.1"/>
    <property type="molecule type" value="Genomic_DNA"/>
</dbReference>
<reference evidence="1 2" key="1">
    <citation type="journal article" date="2019" name="Genome Biol. Evol.">
        <title>Insights into the evolution of the New World diploid cottons (Gossypium, subgenus Houzingenia) based on genome sequencing.</title>
        <authorList>
            <person name="Grover C.E."/>
            <person name="Arick M.A. 2nd"/>
            <person name="Thrash A."/>
            <person name="Conover J.L."/>
            <person name="Sanders W.S."/>
            <person name="Peterson D.G."/>
            <person name="Frelichowski J.E."/>
            <person name="Scheffler J.A."/>
            <person name="Scheffler B.E."/>
            <person name="Wendel J.F."/>
        </authorList>
    </citation>
    <scope>NUCLEOTIDE SEQUENCE [LARGE SCALE GENOMIC DNA]</scope>
    <source>
        <strain evidence="1">157</strain>
        <tissue evidence="1">Leaf</tissue>
    </source>
</reference>
<accession>A0A7J8NJL7</accession>
<gene>
    <name evidence="1" type="ORF">Golob_024919</name>
</gene>
<dbReference type="AlphaFoldDB" id="A0A7J8NJL7"/>